<feature type="chain" id="PRO_5011635787" evidence="1">
    <location>
        <begin position="24"/>
        <end position="1031"/>
    </location>
</feature>
<dbReference type="OrthoDB" id="434769at2"/>
<dbReference type="AlphaFoldDB" id="A0A1I3TI81"/>
<dbReference type="Proteomes" id="UP000199518">
    <property type="component" value="Unassembled WGS sequence"/>
</dbReference>
<reference evidence="4" key="1">
    <citation type="submission" date="2016-10" db="EMBL/GenBank/DDBJ databases">
        <authorList>
            <person name="Varghese N."/>
            <person name="Submissions S."/>
        </authorList>
    </citation>
    <scope>NUCLEOTIDE SEQUENCE [LARGE SCALE GENOMIC DNA]</scope>
    <source>
        <strain evidence="4">DSM 26348</strain>
    </source>
</reference>
<evidence type="ECO:0000313" key="4">
    <source>
        <dbReference type="Proteomes" id="UP000199518"/>
    </source>
</evidence>
<protein>
    <submittedName>
        <fullName evidence="3">CHAT domain-containing protein</fullName>
    </submittedName>
</protein>
<dbReference type="Pfam" id="PF12770">
    <property type="entry name" value="CHAT"/>
    <property type="match status" value="1"/>
</dbReference>
<dbReference type="EMBL" id="FOQD01000031">
    <property type="protein sequence ID" value="SFJ70888.1"/>
    <property type="molecule type" value="Genomic_DNA"/>
</dbReference>
<evidence type="ECO:0000259" key="2">
    <source>
        <dbReference type="Pfam" id="PF12770"/>
    </source>
</evidence>
<evidence type="ECO:0000256" key="1">
    <source>
        <dbReference type="SAM" id="SignalP"/>
    </source>
</evidence>
<dbReference type="RefSeq" id="WP_092057284.1">
    <property type="nucleotide sequence ID" value="NZ_FOQD01000031.1"/>
</dbReference>
<evidence type="ECO:0000313" key="3">
    <source>
        <dbReference type="EMBL" id="SFJ70888.1"/>
    </source>
</evidence>
<dbReference type="STRING" id="1576369.SAMN05421753_13111"/>
<dbReference type="PROSITE" id="PS51257">
    <property type="entry name" value="PROKAR_LIPOPROTEIN"/>
    <property type="match status" value="1"/>
</dbReference>
<organism evidence="3 4">
    <name type="scientific">Planctomicrobium piriforme</name>
    <dbReference type="NCBI Taxonomy" id="1576369"/>
    <lineage>
        <taxon>Bacteria</taxon>
        <taxon>Pseudomonadati</taxon>
        <taxon>Planctomycetota</taxon>
        <taxon>Planctomycetia</taxon>
        <taxon>Planctomycetales</taxon>
        <taxon>Planctomycetaceae</taxon>
        <taxon>Planctomicrobium</taxon>
    </lineage>
</organism>
<name>A0A1I3TI81_9PLAN</name>
<feature type="signal peptide" evidence="1">
    <location>
        <begin position="1"/>
        <end position="23"/>
    </location>
</feature>
<feature type="domain" description="CHAT" evidence="2">
    <location>
        <begin position="746"/>
        <end position="1030"/>
    </location>
</feature>
<sequence length="1031" mass="113934">MNSTKCLPLALGLILLACSVAISQEHVPASGASVPSLHEFWLKAAKDVCQIQGSTPNVLKQCEAELANFHLASYEGRSDLAHLLEKSLTALLQMNPSLDRSRLIRAWRDIAISHVFRNRTEVFSKEVINNDTCWAMLLEEEKRDLGKPLTIGALRQSVRSFEDAYAKDSVYPLGKLVKLLNGLAEGSNLLLVKDANGELTADQQADALRLLNFRVTLEQVAFAILQGSQEGTRNVSTEPYPDEAVLIAVLASTLSDHTATNLTRLHTQILEEAFALRDYSSSTRGIKLAKALEPVVRNADSRTRAYLHVRIRLTERWCHTVQSHFNVAAMLDLVAPTEFKEELLPADRVSAMTAQSLIRAQLQFANRDFQEGLKTLAAAIPGCREAGDPQLLDLLAMQAQAHSYMKSFGASHSSLDQAKQAFVILAPSDRTIDRCHRAGVLLAELIVLLNEDRPQDARSILQPALHTAFSTNYESGVHFAAAKCLIRCEAMPTNVCFHLEQADELMQGSTQAEHMEVLLELVKVLNNLGKNKAAINKIVEYMKLRDKVLKMTRDSPAYWAHLFNVDFSDTDAEAVDLLMEAYLANPTPETLQVLLWSNEVCRSRGVQDGIMTSWMGNSMTLDATISLELSPLLGRMFPPIPGPDETVAHVKKTIKVLNELTKRQNTFLVYIHSVRLNTVVLVRCDSQQVAARALQGNLSEIEASLDKMVLQQQTVLGEYQKLASSPNSLPLLELVKRREAEQRIHSEELADMLLPAWITETINAAAEEPGLTVVVGGPLKKVMFLPLRIERNGERRYLRDAVASFSMAPSAHCVYLLMYYAIAQASSEEGTKSEPRLRTLLLASAPDEKLPFEKVDREGVARSFRGRVVISGTKQELLSRFDNCDDLHIYCHGVFVPGKPLDSGILLAGDVIRFADLRLRRMGSGGCATLAVCSAAEDQAVNGVDGWSFATFFFHAKCSAVIAPLWGLDQHYAARFFPELHKTMAGGTDSARALVLTMRAMGSKPDDPFKGQGLLGSDSPCFWSTLVHFGW</sequence>
<keyword evidence="4" id="KW-1185">Reference proteome</keyword>
<proteinExistence type="predicted"/>
<keyword evidence="1" id="KW-0732">Signal</keyword>
<gene>
    <name evidence="3" type="ORF">SAMN05421753_13111</name>
</gene>
<accession>A0A1I3TI81</accession>
<dbReference type="InterPro" id="IPR024983">
    <property type="entry name" value="CHAT_dom"/>
</dbReference>